<evidence type="ECO:0000256" key="5">
    <source>
        <dbReference type="ARBA" id="ARBA00022729"/>
    </source>
</evidence>
<dbReference type="Pfam" id="PF07715">
    <property type="entry name" value="Plug"/>
    <property type="match status" value="1"/>
</dbReference>
<name>A0ABU5H9Z3_9BACT</name>
<feature type="domain" description="TonB-dependent receptor-like beta-barrel" evidence="12">
    <location>
        <begin position="282"/>
        <end position="684"/>
    </location>
</feature>
<dbReference type="Gene3D" id="2.170.130.10">
    <property type="entry name" value="TonB-dependent receptor, plug domain"/>
    <property type="match status" value="1"/>
</dbReference>
<evidence type="ECO:0000256" key="9">
    <source>
        <dbReference type="ARBA" id="ARBA00023237"/>
    </source>
</evidence>
<evidence type="ECO:0000313" key="15">
    <source>
        <dbReference type="Proteomes" id="UP001291309"/>
    </source>
</evidence>
<dbReference type="EMBL" id="JAXIVS010000010">
    <property type="protein sequence ID" value="MDY7230313.1"/>
    <property type="molecule type" value="Genomic_DNA"/>
</dbReference>
<dbReference type="InterPro" id="IPR000531">
    <property type="entry name" value="Beta-barrel_TonB"/>
</dbReference>
<dbReference type="Pfam" id="PF00593">
    <property type="entry name" value="TonB_dep_Rec_b-barrel"/>
    <property type="match status" value="1"/>
</dbReference>
<dbReference type="InterPro" id="IPR012910">
    <property type="entry name" value="Plug_dom"/>
</dbReference>
<keyword evidence="6 10" id="KW-0798">TonB box</keyword>
<dbReference type="InterPro" id="IPR037066">
    <property type="entry name" value="Plug_dom_sf"/>
</dbReference>
<dbReference type="SUPFAM" id="SSF56935">
    <property type="entry name" value="Porins"/>
    <property type="match status" value="1"/>
</dbReference>
<evidence type="ECO:0000256" key="6">
    <source>
        <dbReference type="ARBA" id="ARBA00023077"/>
    </source>
</evidence>
<keyword evidence="5" id="KW-0732">Signal</keyword>
<evidence type="ECO:0000313" key="14">
    <source>
        <dbReference type="EMBL" id="MDY7230313.1"/>
    </source>
</evidence>
<feature type="domain" description="TonB-dependent receptor plug" evidence="13">
    <location>
        <begin position="94"/>
        <end position="199"/>
    </location>
</feature>
<feature type="region of interest" description="Disordered" evidence="11">
    <location>
        <begin position="25"/>
        <end position="91"/>
    </location>
</feature>
<keyword evidence="4" id="KW-0812">Transmembrane</keyword>
<keyword evidence="9" id="KW-0998">Cell outer membrane</keyword>
<keyword evidence="8 14" id="KW-0675">Receptor</keyword>
<evidence type="ECO:0000259" key="13">
    <source>
        <dbReference type="Pfam" id="PF07715"/>
    </source>
</evidence>
<gene>
    <name evidence="14" type="ORF">SYV04_28205</name>
</gene>
<proteinExistence type="inferred from homology"/>
<evidence type="ECO:0000256" key="2">
    <source>
        <dbReference type="ARBA" id="ARBA00022448"/>
    </source>
</evidence>
<protein>
    <submittedName>
        <fullName evidence="14">TonB-dependent receptor</fullName>
    </submittedName>
</protein>
<dbReference type="PANTHER" id="PTHR30069:SF29">
    <property type="entry name" value="HEMOGLOBIN AND HEMOGLOBIN-HAPTOGLOBIN-BINDING PROTEIN 1-RELATED"/>
    <property type="match status" value="1"/>
</dbReference>
<evidence type="ECO:0000256" key="3">
    <source>
        <dbReference type="ARBA" id="ARBA00022452"/>
    </source>
</evidence>
<reference evidence="14 15" key="1">
    <citation type="submission" date="2023-12" db="EMBL/GenBank/DDBJ databases">
        <title>the genome sequence of Hyalangium sp. s54d21.</title>
        <authorList>
            <person name="Zhang X."/>
        </authorList>
    </citation>
    <scope>NUCLEOTIDE SEQUENCE [LARGE SCALE GENOMIC DNA]</scope>
    <source>
        <strain evidence="15">s54d21</strain>
    </source>
</reference>
<evidence type="ECO:0000256" key="8">
    <source>
        <dbReference type="ARBA" id="ARBA00023170"/>
    </source>
</evidence>
<evidence type="ECO:0000256" key="11">
    <source>
        <dbReference type="SAM" id="MobiDB-lite"/>
    </source>
</evidence>
<comment type="caution">
    <text evidence="14">The sequence shown here is derived from an EMBL/GenBank/DDBJ whole genome shotgun (WGS) entry which is preliminary data.</text>
</comment>
<evidence type="ECO:0000256" key="10">
    <source>
        <dbReference type="RuleBase" id="RU003357"/>
    </source>
</evidence>
<comment type="similarity">
    <text evidence="10">Belongs to the TonB-dependent receptor family.</text>
</comment>
<keyword evidence="3" id="KW-1134">Transmembrane beta strand</keyword>
<feature type="compositionally biased region" description="Low complexity" evidence="11">
    <location>
        <begin position="27"/>
        <end position="58"/>
    </location>
</feature>
<evidence type="ECO:0000256" key="4">
    <source>
        <dbReference type="ARBA" id="ARBA00022692"/>
    </source>
</evidence>
<evidence type="ECO:0000256" key="1">
    <source>
        <dbReference type="ARBA" id="ARBA00004571"/>
    </source>
</evidence>
<keyword evidence="15" id="KW-1185">Reference proteome</keyword>
<dbReference type="RefSeq" id="WP_321549033.1">
    <property type="nucleotide sequence ID" value="NZ_JAXIVS010000010.1"/>
</dbReference>
<keyword evidence="7 10" id="KW-0472">Membrane</keyword>
<accession>A0ABU5H9Z3</accession>
<dbReference type="InterPro" id="IPR036942">
    <property type="entry name" value="Beta-barrel_TonB_sf"/>
</dbReference>
<comment type="subcellular location">
    <subcellularLocation>
        <location evidence="1">Cell outer membrane</location>
        <topology evidence="1">Multi-pass membrane protein</topology>
    </subcellularLocation>
</comment>
<evidence type="ECO:0000256" key="7">
    <source>
        <dbReference type="ARBA" id="ARBA00023136"/>
    </source>
</evidence>
<dbReference type="InterPro" id="IPR039426">
    <property type="entry name" value="TonB-dep_rcpt-like"/>
</dbReference>
<keyword evidence="2" id="KW-0813">Transport</keyword>
<dbReference type="Gene3D" id="2.40.170.20">
    <property type="entry name" value="TonB-dependent receptor, beta-barrel domain"/>
    <property type="match status" value="1"/>
</dbReference>
<organism evidence="14 15">
    <name type="scientific">Hyalangium rubrum</name>
    <dbReference type="NCBI Taxonomy" id="3103134"/>
    <lineage>
        <taxon>Bacteria</taxon>
        <taxon>Pseudomonadati</taxon>
        <taxon>Myxococcota</taxon>
        <taxon>Myxococcia</taxon>
        <taxon>Myxococcales</taxon>
        <taxon>Cystobacterineae</taxon>
        <taxon>Archangiaceae</taxon>
        <taxon>Hyalangium</taxon>
    </lineage>
</organism>
<dbReference type="PANTHER" id="PTHR30069">
    <property type="entry name" value="TONB-DEPENDENT OUTER MEMBRANE RECEPTOR"/>
    <property type="match status" value="1"/>
</dbReference>
<dbReference type="Proteomes" id="UP001291309">
    <property type="component" value="Unassembled WGS sequence"/>
</dbReference>
<sequence length="730" mass="78669">MSAMYGLFCAVLSLAVVEGEEVRQDVPSLSTEAPPAAEAPTLVPEEAGSSPTPEEAPASPAPAPESREPPESPVPPAASTTVRASRPAQSAAEVTLDRELLELAPRTGAVDLLRLVPGLVASQHGGEGKAHQLFLRGFDALHGQDVELNVGGLPVNEVSHIHALGYADLNFIIPEVVRELRVTEGSYRAFQGDFAVAGTVRLELGLEEPGVHLAGTLGQYGQRRVVVAVRPGEDAETFAAVELGESRGFGPRRSAGRASLLAQATAEADTVAGRVRVRALAGSYTTRFDTPGVVREDDWLAGRQDFYAAPLARQGGSAARHQLLLGVELPRSGTSRTTLEVFGLVTDLRLRNNFTGFRTDARGDGLEQTHDTLTLGARAEHRRRLQIFSRELPLELGLGAKRDGANQTQRRYRETDGTFYADEVDARFVQTDIWGYAEAQLPLGAWKLLLGGRADALGVEIFDALAFRDPRYYDGQGYSRSAFGVHLGAKAGLELTLTERWRLFASYGDGFRSPQARSLAEGERAPFVSVRGAELGARRDGEQLALQASLFGSAVDDDFFFDHAAGTTVFTGRTVRAGLSAALQARPWREVTAALSATVAHARVRETNTLLPYFAPLVARADVGWERTLRLWGSETELSAGTGLTLIGPRPLPFDEYGSTVFLADAQAGARWGALGLRLEVKNLLNTRWRDGEFVYGSRFDPEAPASLLPARHFTAGPPRTASLTLEVHL</sequence>
<evidence type="ECO:0000259" key="12">
    <source>
        <dbReference type="Pfam" id="PF00593"/>
    </source>
</evidence>